<protein>
    <submittedName>
        <fullName evidence="5">DUF5060 domain-containing protein</fullName>
    </submittedName>
    <submittedName>
        <fullName evidence="6">Uncharacterized protein DUF4038</fullName>
    </submittedName>
</protein>
<dbReference type="Gene3D" id="2.60.40.10">
    <property type="entry name" value="Immunoglobulins"/>
    <property type="match status" value="1"/>
</dbReference>
<feature type="domain" description="Apiosidase-like catalytic" evidence="2">
    <location>
        <begin position="128"/>
        <end position="384"/>
    </location>
</feature>
<dbReference type="Gene3D" id="3.20.20.80">
    <property type="entry name" value="Glycosidases"/>
    <property type="match status" value="1"/>
</dbReference>
<dbReference type="Pfam" id="PF16586">
    <property type="entry name" value="DUF5060"/>
    <property type="match status" value="1"/>
</dbReference>
<dbReference type="InterPro" id="IPR032260">
    <property type="entry name" value="DUF5060"/>
</dbReference>
<evidence type="ECO:0000313" key="7">
    <source>
        <dbReference type="Proteomes" id="UP000315112"/>
    </source>
</evidence>
<dbReference type="PANTHER" id="PTHR37836:SF2">
    <property type="entry name" value="DUF4038 DOMAIN-CONTAINING PROTEIN"/>
    <property type="match status" value="1"/>
</dbReference>
<dbReference type="EMBL" id="VLKW01000008">
    <property type="protein sequence ID" value="TWI44974.1"/>
    <property type="molecule type" value="Genomic_DNA"/>
</dbReference>
<evidence type="ECO:0000313" key="8">
    <source>
        <dbReference type="Proteomes" id="UP000437862"/>
    </source>
</evidence>
<dbReference type="OrthoDB" id="246387at2"/>
<reference evidence="5 8" key="3">
    <citation type="submission" date="2019-12" db="EMBL/GenBank/DDBJ databases">
        <title>Draft Genome Sequences of Six Type Strains of the Genus Massilia.</title>
        <authorList>
            <person name="Miess H."/>
            <person name="Frediansyah A."/>
            <person name="Goeker M."/>
            <person name="Gross H."/>
        </authorList>
    </citation>
    <scope>NUCLEOTIDE SEQUENCE [LARGE SCALE GENOMIC DNA]</scope>
    <source>
        <strain evidence="5 8">DSM 26639</strain>
    </source>
</reference>
<evidence type="ECO:0000313" key="6">
    <source>
        <dbReference type="EMBL" id="TWI44974.1"/>
    </source>
</evidence>
<feature type="signal peptide" evidence="1">
    <location>
        <begin position="1"/>
        <end position="20"/>
    </location>
</feature>
<feature type="domain" description="DUF5060" evidence="3">
    <location>
        <begin position="32"/>
        <end position="98"/>
    </location>
</feature>
<evidence type="ECO:0000259" key="4">
    <source>
        <dbReference type="Pfam" id="PF18310"/>
    </source>
</evidence>
<dbReference type="SUPFAM" id="SSF51445">
    <property type="entry name" value="(Trans)glycosidases"/>
    <property type="match status" value="1"/>
</dbReference>
<dbReference type="InterPro" id="IPR017853">
    <property type="entry name" value="GH"/>
</dbReference>
<dbReference type="InterPro" id="IPR025277">
    <property type="entry name" value="Apiosidase-like_cat_dom"/>
</dbReference>
<sequence length="525" mass="59582">MLVRVLLACALALCAALASADDFGVTPPAAPVERWGTLEVALAGPSDGNPFVDVELSAVFRQGARSIAATGFYDGDGHYKIRFMPDAVGQWTYETRSNRPALHGKQGSFTVVQPAPGNHGPVAVRNKFHFGYGDGTPFWQVGTTSYAWIHQGDALQEQTLRTLAGAPFNKIRMAIFPNNDDKAGTLRFPFAGTPPRNWDLERFDVAFWRNLDKRVAQLRALGIEADLILFHPYDKGKWGFDRLPAAANDRYLRYAVARLAAYRNVWWSMANEFDFVTEKRMDDWDHYFQLVQAADPYDHLRSIHNAFRLYNHTKPWVTHVSIQHGAATLDPERAVLYRDVYEKPVVYDEVKYEGDFTRRWGQLTPEEMVLRFWNGAIAGSYVGHGEAYQDPQGMVWLAKGGTLRGKSPARLAFFRKILSDSPLEGLEPIDKWQDHPFAGKHGEYYLGYFNRERPTNWPFVLFKTGLADGMNFRAEVIDTWNMTVTPVPGTFEIKKRDDYTYADKDGRGIALPGRPYMALRIVRVR</sequence>
<dbReference type="Proteomes" id="UP000315112">
    <property type="component" value="Unassembled WGS sequence"/>
</dbReference>
<dbReference type="InterPro" id="IPR041239">
    <property type="entry name" value="DUF5605"/>
</dbReference>
<feature type="chain" id="PRO_5044617811" evidence="1">
    <location>
        <begin position="21"/>
        <end position="525"/>
    </location>
</feature>
<dbReference type="Pfam" id="PF13204">
    <property type="entry name" value="Apiosidase"/>
    <property type="match status" value="1"/>
</dbReference>
<dbReference type="PANTHER" id="PTHR37836">
    <property type="entry name" value="LMO1036 PROTEIN"/>
    <property type="match status" value="1"/>
</dbReference>
<name>A0A562PKM3_9BURK</name>
<evidence type="ECO:0000256" key="1">
    <source>
        <dbReference type="SAM" id="SignalP"/>
    </source>
</evidence>
<evidence type="ECO:0000259" key="3">
    <source>
        <dbReference type="Pfam" id="PF16586"/>
    </source>
</evidence>
<evidence type="ECO:0000259" key="2">
    <source>
        <dbReference type="Pfam" id="PF13204"/>
    </source>
</evidence>
<reference evidence="6 7" key="1">
    <citation type="journal article" date="2015" name="Stand. Genomic Sci.">
        <title>Genomic Encyclopedia of Bacterial and Archaeal Type Strains, Phase III: the genomes of soil and plant-associated and newly described type strains.</title>
        <authorList>
            <person name="Whitman W.B."/>
            <person name="Woyke T."/>
            <person name="Klenk H.P."/>
            <person name="Zhou Y."/>
            <person name="Lilburn T.G."/>
            <person name="Beck B.J."/>
            <person name="De Vos P."/>
            <person name="Vandamme P."/>
            <person name="Eisen J.A."/>
            <person name="Garrity G."/>
            <person name="Hugenholtz P."/>
            <person name="Kyrpides N.C."/>
        </authorList>
    </citation>
    <scope>NUCLEOTIDE SEQUENCE [LARGE SCALE GENOMIC DNA]</scope>
    <source>
        <strain evidence="6 7">CGMCC 1.10685</strain>
    </source>
</reference>
<dbReference type="EMBL" id="CP046904">
    <property type="protein sequence ID" value="QGZ42411.1"/>
    <property type="molecule type" value="Genomic_DNA"/>
</dbReference>
<dbReference type="Pfam" id="PF18310">
    <property type="entry name" value="DUF5605"/>
    <property type="match status" value="1"/>
</dbReference>
<organism evidence="6 7">
    <name type="scientific">Pseudoduganella flava</name>
    <dbReference type="NCBI Taxonomy" id="871742"/>
    <lineage>
        <taxon>Bacteria</taxon>
        <taxon>Pseudomonadati</taxon>
        <taxon>Pseudomonadota</taxon>
        <taxon>Betaproteobacteria</taxon>
        <taxon>Burkholderiales</taxon>
        <taxon>Oxalobacteraceae</taxon>
        <taxon>Telluria group</taxon>
        <taxon>Pseudoduganella</taxon>
    </lineage>
</organism>
<dbReference type="Gene3D" id="2.60.40.3950">
    <property type="match status" value="1"/>
</dbReference>
<evidence type="ECO:0000313" key="5">
    <source>
        <dbReference type="EMBL" id="QGZ42411.1"/>
    </source>
</evidence>
<feature type="domain" description="DUF5605" evidence="4">
    <location>
        <begin position="434"/>
        <end position="521"/>
    </location>
</feature>
<keyword evidence="8" id="KW-1185">Reference proteome</keyword>
<gene>
    <name evidence="5" type="ORF">GO485_27515</name>
    <name evidence="6" type="ORF">IP92_04149</name>
</gene>
<accession>A0A562PKM3</accession>
<dbReference type="Proteomes" id="UP000437862">
    <property type="component" value="Chromosome"/>
</dbReference>
<keyword evidence="1" id="KW-0732">Signal</keyword>
<reference evidence="6" key="2">
    <citation type="submission" date="2019-07" db="EMBL/GenBank/DDBJ databases">
        <authorList>
            <person name="Whitman W."/>
            <person name="Huntemann M."/>
            <person name="Clum A."/>
            <person name="Pillay M."/>
            <person name="Palaniappan K."/>
            <person name="Varghese N."/>
            <person name="Mikhailova N."/>
            <person name="Stamatis D."/>
            <person name="Reddy T."/>
            <person name="Daum C."/>
            <person name="Shapiro N."/>
            <person name="Ivanova N."/>
            <person name="Kyrpides N."/>
            <person name="Woyke T."/>
        </authorList>
    </citation>
    <scope>NUCLEOTIDE SEQUENCE</scope>
    <source>
        <strain evidence="6">CGMCC 1.10685</strain>
    </source>
</reference>
<dbReference type="InterPro" id="IPR013783">
    <property type="entry name" value="Ig-like_fold"/>
</dbReference>
<dbReference type="RefSeq" id="WP_145878606.1">
    <property type="nucleotide sequence ID" value="NZ_CP046904.1"/>
</dbReference>
<dbReference type="AlphaFoldDB" id="A0A562PKM3"/>
<proteinExistence type="predicted"/>